<dbReference type="FunCoup" id="A0A0P0WV13">
    <property type="interactions" value="76"/>
</dbReference>
<sequence>PRGVLDRRDDGLDLQVVLQAVDALLPPDAALLVSAERDRGVEDVEAVHPHGPDPERAGQGVGRVQVVGEDPSSQPVLACICPLDDLVQITVDIA</sequence>
<accession>A0A0P0WV13</accession>
<dbReference type="PaxDb" id="39947-A0A0P0WV13"/>
<dbReference type="EMBL" id="AP014962">
    <property type="protein sequence ID" value="BAS97184.1"/>
    <property type="molecule type" value="Genomic_DNA"/>
</dbReference>
<dbReference type="Proteomes" id="UP000059680">
    <property type="component" value="Chromosome 6"/>
</dbReference>
<feature type="non-terminal residue" evidence="1">
    <location>
        <position position="1"/>
    </location>
</feature>
<dbReference type="AlphaFoldDB" id="A0A0P0WV13"/>
<organism evidence="1 2">
    <name type="scientific">Oryza sativa subsp. japonica</name>
    <name type="common">Rice</name>
    <dbReference type="NCBI Taxonomy" id="39947"/>
    <lineage>
        <taxon>Eukaryota</taxon>
        <taxon>Viridiplantae</taxon>
        <taxon>Streptophyta</taxon>
        <taxon>Embryophyta</taxon>
        <taxon>Tracheophyta</taxon>
        <taxon>Spermatophyta</taxon>
        <taxon>Magnoliopsida</taxon>
        <taxon>Liliopsida</taxon>
        <taxon>Poales</taxon>
        <taxon>Poaceae</taxon>
        <taxon>BOP clade</taxon>
        <taxon>Oryzoideae</taxon>
        <taxon>Oryzeae</taxon>
        <taxon>Oryzinae</taxon>
        <taxon>Oryza</taxon>
        <taxon>Oryza sativa</taxon>
    </lineage>
</organism>
<reference evidence="1 2" key="2">
    <citation type="journal article" date="2013" name="Plant Cell Physiol.">
        <title>Rice Annotation Project Database (RAP-DB): an integrative and interactive database for rice genomics.</title>
        <authorList>
            <person name="Sakai H."/>
            <person name="Lee S.S."/>
            <person name="Tanaka T."/>
            <person name="Numa H."/>
            <person name="Kim J."/>
            <person name="Kawahara Y."/>
            <person name="Wakimoto H."/>
            <person name="Yang C.C."/>
            <person name="Iwamoto M."/>
            <person name="Abe T."/>
            <person name="Yamada Y."/>
            <person name="Muto A."/>
            <person name="Inokuchi H."/>
            <person name="Ikemura T."/>
            <person name="Matsumoto T."/>
            <person name="Sasaki T."/>
            <person name="Itoh T."/>
        </authorList>
    </citation>
    <scope>NUCLEOTIDE SEQUENCE [LARGE SCALE GENOMIC DNA]</scope>
    <source>
        <strain evidence="2">cv. Nipponbare</strain>
    </source>
</reference>
<reference evidence="2" key="1">
    <citation type="journal article" date="2005" name="Nature">
        <title>The map-based sequence of the rice genome.</title>
        <authorList>
            <consortium name="International rice genome sequencing project (IRGSP)"/>
            <person name="Matsumoto T."/>
            <person name="Wu J."/>
            <person name="Kanamori H."/>
            <person name="Katayose Y."/>
            <person name="Fujisawa M."/>
            <person name="Namiki N."/>
            <person name="Mizuno H."/>
            <person name="Yamamoto K."/>
            <person name="Antonio B.A."/>
            <person name="Baba T."/>
            <person name="Sakata K."/>
            <person name="Nagamura Y."/>
            <person name="Aoki H."/>
            <person name="Arikawa K."/>
            <person name="Arita K."/>
            <person name="Bito T."/>
            <person name="Chiden Y."/>
            <person name="Fujitsuka N."/>
            <person name="Fukunaka R."/>
            <person name="Hamada M."/>
            <person name="Harada C."/>
            <person name="Hayashi A."/>
            <person name="Hijishita S."/>
            <person name="Honda M."/>
            <person name="Hosokawa S."/>
            <person name="Ichikawa Y."/>
            <person name="Idonuma A."/>
            <person name="Iijima M."/>
            <person name="Ikeda M."/>
            <person name="Ikeno M."/>
            <person name="Ito K."/>
            <person name="Ito S."/>
            <person name="Ito T."/>
            <person name="Ito Y."/>
            <person name="Ito Y."/>
            <person name="Iwabuchi A."/>
            <person name="Kamiya K."/>
            <person name="Karasawa W."/>
            <person name="Kurita K."/>
            <person name="Katagiri S."/>
            <person name="Kikuta A."/>
            <person name="Kobayashi H."/>
            <person name="Kobayashi N."/>
            <person name="Machita K."/>
            <person name="Maehara T."/>
            <person name="Masukawa M."/>
            <person name="Mizubayashi T."/>
            <person name="Mukai Y."/>
            <person name="Nagasaki H."/>
            <person name="Nagata Y."/>
            <person name="Naito S."/>
            <person name="Nakashima M."/>
            <person name="Nakama Y."/>
            <person name="Nakamichi Y."/>
            <person name="Nakamura M."/>
            <person name="Meguro A."/>
            <person name="Negishi M."/>
            <person name="Ohta I."/>
            <person name="Ohta T."/>
            <person name="Okamoto M."/>
            <person name="Ono N."/>
            <person name="Saji S."/>
            <person name="Sakaguchi M."/>
            <person name="Sakai K."/>
            <person name="Shibata M."/>
            <person name="Shimokawa T."/>
            <person name="Song J."/>
            <person name="Takazaki Y."/>
            <person name="Terasawa K."/>
            <person name="Tsugane M."/>
            <person name="Tsuji K."/>
            <person name="Ueda S."/>
            <person name="Waki K."/>
            <person name="Yamagata H."/>
            <person name="Yamamoto M."/>
            <person name="Yamamoto S."/>
            <person name="Yamane H."/>
            <person name="Yoshiki S."/>
            <person name="Yoshihara R."/>
            <person name="Yukawa K."/>
            <person name="Zhong H."/>
            <person name="Yano M."/>
            <person name="Yuan Q."/>
            <person name="Ouyang S."/>
            <person name="Liu J."/>
            <person name="Jones K.M."/>
            <person name="Gansberger K."/>
            <person name="Moffat K."/>
            <person name="Hill J."/>
            <person name="Bera J."/>
            <person name="Fadrosh D."/>
            <person name="Jin S."/>
            <person name="Johri S."/>
            <person name="Kim M."/>
            <person name="Overton L."/>
            <person name="Reardon M."/>
            <person name="Tsitrin T."/>
            <person name="Vuong H."/>
            <person name="Weaver B."/>
            <person name="Ciecko A."/>
            <person name="Tallon L."/>
            <person name="Jackson J."/>
            <person name="Pai G."/>
            <person name="Aken S.V."/>
            <person name="Utterback T."/>
            <person name="Reidmuller S."/>
            <person name="Feldblyum T."/>
            <person name="Hsiao J."/>
            <person name="Zismann V."/>
            <person name="Iobst S."/>
            <person name="de Vazeille A.R."/>
            <person name="Buell C.R."/>
            <person name="Ying K."/>
            <person name="Li Y."/>
            <person name="Lu T."/>
            <person name="Huang Y."/>
            <person name="Zhao Q."/>
            <person name="Feng Q."/>
            <person name="Zhang L."/>
            <person name="Zhu J."/>
            <person name="Weng Q."/>
            <person name="Mu J."/>
            <person name="Lu Y."/>
            <person name="Fan D."/>
            <person name="Liu Y."/>
            <person name="Guan J."/>
            <person name="Zhang Y."/>
            <person name="Yu S."/>
            <person name="Liu X."/>
            <person name="Zhang Y."/>
            <person name="Hong G."/>
            <person name="Han B."/>
            <person name="Choisne N."/>
            <person name="Demange N."/>
            <person name="Orjeda G."/>
            <person name="Samain S."/>
            <person name="Cattolico L."/>
            <person name="Pelletier E."/>
            <person name="Couloux A."/>
            <person name="Segurens B."/>
            <person name="Wincker P."/>
            <person name="D'Hont A."/>
            <person name="Scarpelli C."/>
            <person name="Weissenbach J."/>
            <person name="Salanoubat M."/>
            <person name="Quetier F."/>
            <person name="Yu Y."/>
            <person name="Kim H.R."/>
            <person name="Rambo T."/>
            <person name="Currie J."/>
            <person name="Collura K."/>
            <person name="Luo M."/>
            <person name="Yang T."/>
            <person name="Ammiraju J.S.S."/>
            <person name="Engler F."/>
            <person name="Soderlund C."/>
            <person name="Wing R.A."/>
            <person name="Palmer L.E."/>
            <person name="de la Bastide M."/>
            <person name="Spiegel L."/>
            <person name="Nascimento L."/>
            <person name="Zutavern T."/>
            <person name="O'Shaughnessy A."/>
            <person name="Dike S."/>
            <person name="Dedhia N."/>
            <person name="Preston R."/>
            <person name="Balija V."/>
            <person name="McCombie W.R."/>
            <person name="Chow T."/>
            <person name="Chen H."/>
            <person name="Chung M."/>
            <person name="Chen C."/>
            <person name="Shaw J."/>
            <person name="Wu H."/>
            <person name="Hsiao K."/>
            <person name="Chao Y."/>
            <person name="Chu M."/>
            <person name="Cheng C."/>
            <person name="Hour A."/>
            <person name="Lee P."/>
            <person name="Lin S."/>
            <person name="Lin Y."/>
            <person name="Liou J."/>
            <person name="Liu S."/>
            <person name="Hsing Y."/>
            <person name="Raghuvanshi S."/>
            <person name="Mohanty A."/>
            <person name="Bharti A.K."/>
            <person name="Gaur A."/>
            <person name="Gupta V."/>
            <person name="Kumar D."/>
            <person name="Ravi V."/>
            <person name="Vij S."/>
            <person name="Kapur A."/>
            <person name="Khurana P."/>
            <person name="Khurana P."/>
            <person name="Khurana J.P."/>
            <person name="Tyagi A.K."/>
            <person name="Gaikwad K."/>
            <person name="Singh A."/>
            <person name="Dalal V."/>
            <person name="Srivastava S."/>
            <person name="Dixit A."/>
            <person name="Pal A.K."/>
            <person name="Ghazi I.A."/>
            <person name="Yadav M."/>
            <person name="Pandit A."/>
            <person name="Bhargava A."/>
            <person name="Sureshbabu K."/>
            <person name="Batra K."/>
            <person name="Sharma T.R."/>
            <person name="Mohapatra T."/>
            <person name="Singh N.K."/>
            <person name="Messing J."/>
            <person name="Nelson A.B."/>
            <person name="Fuks G."/>
            <person name="Kavchok S."/>
            <person name="Keizer G."/>
            <person name="Linton E."/>
            <person name="Llaca V."/>
            <person name="Song R."/>
            <person name="Tanyolac B."/>
            <person name="Young S."/>
            <person name="Ho-Il K."/>
            <person name="Hahn J.H."/>
            <person name="Sangsakoo G."/>
            <person name="Vanavichit A."/>
            <person name="de Mattos Luiz.A.T."/>
            <person name="Zimmer P.D."/>
            <person name="Malone G."/>
            <person name="Dellagostin O."/>
            <person name="de Oliveira A.C."/>
            <person name="Bevan M."/>
            <person name="Bancroft I."/>
            <person name="Minx P."/>
            <person name="Cordum H."/>
            <person name="Wilson R."/>
            <person name="Cheng Z."/>
            <person name="Jin W."/>
            <person name="Jiang J."/>
            <person name="Leong S.A."/>
            <person name="Iwama H."/>
            <person name="Gojobori T."/>
            <person name="Itoh T."/>
            <person name="Niimura Y."/>
            <person name="Fujii Y."/>
            <person name="Habara T."/>
            <person name="Sakai H."/>
            <person name="Sato Y."/>
            <person name="Wilson G."/>
            <person name="Kumar K."/>
            <person name="McCouch S."/>
            <person name="Juretic N."/>
            <person name="Hoen D."/>
            <person name="Wright S."/>
            <person name="Bruskiewich R."/>
            <person name="Bureau T."/>
            <person name="Miyao A."/>
            <person name="Hirochika H."/>
            <person name="Nishikawa T."/>
            <person name="Kadowaki K."/>
            <person name="Sugiura M."/>
            <person name="Burr B."/>
            <person name="Sasaki T."/>
        </authorList>
    </citation>
    <scope>NUCLEOTIDE SEQUENCE [LARGE SCALE GENOMIC DNA]</scope>
    <source>
        <strain evidence="2">cv. Nipponbare</strain>
    </source>
</reference>
<evidence type="ECO:0000313" key="2">
    <source>
        <dbReference type="Proteomes" id="UP000059680"/>
    </source>
</evidence>
<dbReference type="Gramene" id="Os06t0270925-00">
    <property type="protein sequence ID" value="Os06t0270925-00"/>
    <property type="gene ID" value="Os06g0270925"/>
</dbReference>
<dbReference type="InParanoid" id="A0A0P0WV13"/>
<reference evidence="1 2" key="3">
    <citation type="journal article" date="2013" name="Rice">
        <title>Improvement of the Oryza sativa Nipponbare reference genome using next generation sequence and optical map data.</title>
        <authorList>
            <person name="Kawahara Y."/>
            <person name="de la Bastide M."/>
            <person name="Hamilton J.P."/>
            <person name="Kanamori H."/>
            <person name="McCombie W.R."/>
            <person name="Ouyang S."/>
            <person name="Schwartz D.C."/>
            <person name="Tanaka T."/>
            <person name="Wu J."/>
            <person name="Zhou S."/>
            <person name="Childs K.L."/>
            <person name="Davidson R.M."/>
            <person name="Lin H."/>
            <person name="Quesada-Ocampo L."/>
            <person name="Vaillancourt B."/>
            <person name="Sakai H."/>
            <person name="Lee S.S."/>
            <person name="Kim J."/>
            <person name="Numa H."/>
            <person name="Itoh T."/>
            <person name="Buell C.R."/>
            <person name="Matsumoto T."/>
        </authorList>
    </citation>
    <scope>NUCLEOTIDE SEQUENCE [LARGE SCALE GENOMIC DNA]</scope>
    <source>
        <strain evidence="2">cv. Nipponbare</strain>
    </source>
</reference>
<evidence type="ECO:0000313" key="1">
    <source>
        <dbReference type="EMBL" id="BAS97184.1"/>
    </source>
</evidence>
<name>A0A0P0WV13_ORYSJ</name>
<protein>
    <submittedName>
        <fullName evidence="1">Os06g0270925 protein</fullName>
    </submittedName>
</protein>
<gene>
    <name evidence="1" type="ordered locus">Os06g0270925</name>
    <name evidence="1" type="ORF">OSNPB_060270925</name>
</gene>
<keyword evidence="2" id="KW-1185">Reference proteome</keyword>
<proteinExistence type="predicted"/>